<evidence type="ECO:0000256" key="6">
    <source>
        <dbReference type="ARBA" id="ARBA00023002"/>
    </source>
</evidence>
<evidence type="ECO:0000256" key="2">
    <source>
        <dbReference type="ARBA" id="ARBA00004141"/>
    </source>
</evidence>
<evidence type="ECO:0000313" key="13">
    <source>
        <dbReference type="EMBL" id="MED6107399.1"/>
    </source>
</evidence>
<sequence>MASRVSEASKRYYDWFLASLHYIRDEHMLRMWGRALRVLFVLPYSYFLRNGYITVKLGVRLCGLFALGAGQGFIGWWMVKSGLEEPPSGYVQPRESPYCLAAHLTSAFSISLLVGLTAISGAFVDGNDAGHAFNTFLKMSNTWISDDIFEMTPLIRNFFENTSTVQFDHRILATASLVSVGILWLSTRKLEIHPAVRALIGGTLGMASLQVIISIFSFIPSLTFIICGSFLFSVYLLIAPCLEYSSFSPNILNQLRLITIDK</sequence>
<keyword evidence="4" id="KW-0479">Metal-binding</keyword>
<evidence type="ECO:0000256" key="1">
    <source>
        <dbReference type="ARBA" id="ARBA00001970"/>
    </source>
</evidence>
<comment type="pathway">
    <text evidence="10">Porphyrin-containing compound metabolism; heme A biosynthesis; heme A from heme O: step 1/1.</text>
</comment>
<keyword evidence="9 12" id="KW-0472">Membrane</keyword>
<comment type="cofactor">
    <cofactor evidence="1">
        <name>heme b</name>
        <dbReference type="ChEBI" id="CHEBI:60344"/>
    </cofactor>
</comment>
<protein>
    <submittedName>
        <fullName evidence="13">Uncharacterized protein</fullName>
    </submittedName>
</protein>
<feature type="transmembrane region" description="Helical" evidence="12">
    <location>
        <begin position="58"/>
        <end position="79"/>
    </location>
</feature>
<feature type="transmembrane region" description="Helical" evidence="12">
    <location>
        <begin position="198"/>
        <end position="216"/>
    </location>
</feature>
<feature type="transmembrane region" description="Helical" evidence="12">
    <location>
        <begin position="100"/>
        <end position="124"/>
    </location>
</feature>
<organism evidence="13 14">
    <name type="scientific">Stylosanthes scabra</name>
    <dbReference type="NCBI Taxonomy" id="79078"/>
    <lineage>
        <taxon>Eukaryota</taxon>
        <taxon>Viridiplantae</taxon>
        <taxon>Streptophyta</taxon>
        <taxon>Embryophyta</taxon>
        <taxon>Tracheophyta</taxon>
        <taxon>Spermatophyta</taxon>
        <taxon>Magnoliopsida</taxon>
        <taxon>eudicotyledons</taxon>
        <taxon>Gunneridae</taxon>
        <taxon>Pentapetalae</taxon>
        <taxon>rosids</taxon>
        <taxon>fabids</taxon>
        <taxon>Fabales</taxon>
        <taxon>Fabaceae</taxon>
        <taxon>Papilionoideae</taxon>
        <taxon>50 kb inversion clade</taxon>
        <taxon>dalbergioids sensu lato</taxon>
        <taxon>Dalbergieae</taxon>
        <taxon>Pterocarpus clade</taxon>
        <taxon>Stylosanthes</taxon>
    </lineage>
</organism>
<evidence type="ECO:0000256" key="10">
    <source>
        <dbReference type="ARBA" id="ARBA00044501"/>
    </source>
</evidence>
<evidence type="ECO:0000256" key="7">
    <source>
        <dbReference type="ARBA" id="ARBA00023004"/>
    </source>
</evidence>
<evidence type="ECO:0000313" key="14">
    <source>
        <dbReference type="Proteomes" id="UP001341840"/>
    </source>
</evidence>
<evidence type="ECO:0000256" key="3">
    <source>
        <dbReference type="ARBA" id="ARBA00022692"/>
    </source>
</evidence>
<comment type="subcellular location">
    <subcellularLocation>
        <location evidence="2">Membrane</location>
        <topology evidence="2">Multi-pass membrane protein</topology>
    </subcellularLocation>
</comment>
<proteinExistence type="predicted"/>
<dbReference type="Proteomes" id="UP001341840">
    <property type="component" value="Unassembled WGS sequence"/>
</dbReference>
<dbReference type="EMBL" id="JASCZI010000035">
    <property type="protein sequence ID" value="MED6107399.1"/>
    <property type="molecule type" value="Genomic_DNA"/>
</dbReference>
<dbReference type="Pfam" id="PF02628">
    <property type="entry name" value="COX15-CtaA"/>
    <property type="match status" value="1"/>
</dbReference>
<comment type="catalytic activity">
    <reaction evidence="11">
        <text>Fe(II)-heme o + 2 A + H2O = Fe(II)-heme a + 2 AH2</text>
        <dbReference type="Rhea" id="RHEA:63388"/>
        <dbReference type="ChEBI" id="CHEBI:13193"/>
        <dbReference type="ChEBI" id="CHEBI:15377"/>
        <dbReference type="ChEBI" id="CHEBI:17499"/>
        <dbReference type="ChEBI" id="CHEBI:60530"/>
        <dbReference type="ChEBI" id="CHEBI:61715"/>
        <dbReference type="EC" id="1.17.99.9"/>
    </reaction>
    <physiologicalReaction direction="left-to-right" evidence="11">
        <dbReference type="Rhea" id="RHEA:63389"/>
    </physiologicalReaction>
</comment>
<dbReference type="InterPro" id="IPR003780">
    <property type="entry name" value="COX15/CtaA_fam"/>
</dbReference>
<keyword evidence="5 12" id="KW-1133">Transmembrane helix</keyword>
<keyword evidence="6" id="KW-0560">Oxidoreductase</keyword>
<evidence type="ECO:0000256" key="4">
    <source>
        <dbReference type="ARBA" id="ARBA00022723"/>
    </source>
</evidence>
<keyword evidence="3 12" id="KW-0812">Transmembrane</keyword>
<evidence type="ECO:0000256" key="12">
    <source>
        <dbReference type="SAM" id="Phobius"/>
    </source>
</evidence>
<dbReference type="PANTHER" id="PTHR23289:SF2">
    <property type="entry name" value="CYTOCHROME C OXIDASE ASSEMBLY PROTEIN COX15 HOMOLOG"/>
    <property type="match status" value="1"/>
</dbReference>
<keyword evidence="8" id="KW-0350">Heme biosynthesis</keyword>
<accession>A0ABU6Q6E9</accession>
<keyword evidence="7" id="KW-0408">Iron</keyword>
<reference evidence="13 14" key="1">
    <citation type="journal article" date="2023" name="Plants (Basel)">
        <title>Bridging the Gap: Combining Genomics and Transcriptomics Approaches to Understand Stylosanthes scabra, an Orphan Legume from the Brazilian Caatinga.</title>
        <authorList>
            <person name="Ferreira-Neto J.R.C."/>
            <person name="da Silva M.D."/>
            <person name="Binneck E."/>
            <person name="de Melo N.F."/>
            <person name="da Silva R.H."/>
            <person name="de Melo A.L.T.M."/>
            <person name="Pandolfi V."/>
            <person name="Bustamante F.O."/>
            <person name="Brasileiro-Vidal A.C."/>
            <person name="Benko-Iseppon A.M."/>
        </authorList>
    </citation>
    <scope>NUCLEOTIDE SEQUENCE [LARGE SCALE GENOMIC DNA]</scope>
    <source>
        <tissue evidence="13">Leaves</tissue>
    </source>
</reference>
<evidence type="ECO:0000256" key="8">
    <source>
        <dbReference type="ARBA" id="ARBA00023133"/>
    </source>
</evidence>
<gene>
    <name evidence="13" type="ORF">PIB30_117955</name>
</gene>
<evidence type="ECO:0000256" key="11">
    <source>
        <dbReference type="ARBA" id="ARBA00048044"/>
    </source>
</evidence>
<evidence type="ECO:0000256" key="5">
    <source>
        <dbReference type="ARBA" id="ARBA00022989"/>
    </source>
</evidence>
<evidence type="ECO:0000256" key="9">
    <source>
        <dbReference type="ARBA" id="ARBA00023136"/>
    </source>
</evidence>
<dbReference type="PANTHER" id="PTHR23289">
    <property type="entry name" value="CYTOCHROME C OXIDASE ASSEMBLY PROTEIN COX15"/>
    <property type="match status" value="1"/>
</dbReference>
<feature type="transmembrane region" description="Helical" evidence="12">
    <location>
        <begin position="222"/>
        <end position="242"/>
    </location>
</feature>
<name>A0ABU6Q6E9_9FABA</name>
<comment type="caution">
    <text evidence="13">The sequence shown here is derived from an EMBL/GenBank/DDBJ whole genome shotgun (WGS) entry which is preliminary data.</text>
</comment>
<dbReference type="InterPro" id="IPR023754">
    <property type="entry name" value="HemeA_Synthase_type2"/>
</dbReference>
<keyword evidence="14" id="KW-1185">Reference proteome</keyword>